<name>A0AAN9ESP5_CROPI</name>
<keyword evidence="4" id="KW-1185">Reference proteome</keyword>
<feature type="transmembrane region" description="Helical" evidence="2">
    <location>
        <begin position="6"/>
        <end position="26"/>
    </location>
</feature>
<proteinExistence type="predicted"/>
<reference evidence="3 4" key="1">
    <citation type="submission" date="2024-01" db="EMBL/GenBank/DDBJ databases">
        <title>The genomes of 5 underutilized Papilionoideae crops provide insights into root nodulation and disease resistanc.</title>
        <authorList>
            <person name="Yuan L."/>
        </authorList>
    </citation>
    <scope>NUCLEOTIDE SEQUENCE [LARGE SCALE GENOMIC DNA]</scope>
    <source>
        <strain evidence="3">ZHUSHIDOU_FW_LH</strain>
        <tissue evidence="3">Leaf</tissue>
    </source>
</reference>
<evidence type="ECO:0000313" key="4">
    <source>
        <dbReference type="Proteomes" id="UP001372338"/>
    </source>
</evidence>
<keyword evidence="2" id="KW-0812">Transmembrane</keyword>
<gene>
    <name evidence="3" type="ORF">RIF29_28198</name>
</gene>
<comment type="caution">
    <text evidence="3">The sequence shown here is derived from an EMBL/GenBank/DDBJ whole genome shotgun (WGS) entry which is preliminary data.</text>
</comment>
<evidence type="ECO:0000256" key="2">
    <source>
        <dbReference type="SAM" id="Phobius"/>
    </source>
</evidence>
<feature type="compositionally biased region" description="Pro residues" evidence="1">
    <location>
        <begin position="41"/>
        <end position="55"/>
    </location>
</feature>
<protein>
    <submittedName>
        <fullName evidence="3">Uncharacterized protein</fullName>
    </submittedName>
</protein>
<feature type="region of interest" description="Disordered" evidence="1">
    <location>
        <begin position="37"/>
        <end position="66"/>
    </location>
</feature>
<accession>A0AAN9ESP5</accession>
<sequence length="111" mass="12343">MGLARLLIIVDLTYTVIYFSTTIYANDNMLQKRLLRAGGPIPLPPQPTSPKPTTKPKPTVTRKSPRDILVNSLPSSLLHIRRLSLNAAVKQNTALHFTLLTSPSNFLHTEK</sequence>
<organism evidence="3 4">
    <name type="scientific">Crotalaria pallida</name>
    <name type="common">Smooth rattlebox</name>
    <name type="synonym">Crotalaria striata</name>
    <dbReference type="NCBI Taxonomy" id="3830"/>
    <lineage>
        <taxon>Eukaryota</taxon>
        <taxon>Viridiplantae</taxon>
        <taxon>Streptophyta</taxon>
        <taxon>Embryophyta</taxon>
        <taxon>Tracheophyta</taxon>
        <taxon>Spermatophyta</taxon>
        <taxon>Magnoliopsida</taxon>
        <taxon>eudicotyledons</taxon>
        <taxon>Gunneridae</taxon>
        <taxon>Pentapetalae</taxon>
        <taxon>rosids</taxon>
        <taxon>fabids</taxon>
        <taxon>Fabales</taxon>
        <taxon>Fabaceae</taxon>
        <taxon>Papilionoideae</taxon>
        <taxon>50 kb inversion clade</taxon>
        <taxon>genistoids sensu lato</taxon>
        <taxon>core genistoids</taxon>
        <taxon>Crotalarieae</taxon>
        <taxon>Crotalaria</taxon>
    </lineage>
</organism>
<keyword evidence="2" id="KW-1133">Transmembrane helix</keyword>
<dbReference type="AlphaFoldDB" id="A0AAN9ESP5"/>
<evidence type="ECO:0000313" key="3">
    <source>
        <dbReference type="EMBL" id="KAK7261875.1"/>
    </source>
</evidence>
<dbReference type="EMBL" id="JAYWIO010000005">
    <property type="protein sequence ID" value="KAK7261875.1"/>
    <property type="molecule type" value="Genomic_DNA"/>
</dbReference>
<dbReference type="Proteomes" id="UP001372338">
    <property type="component" value="Unassembled WGS sequence"/>
</dbReference>
<evidence type="ECO:0000256" key="1">
    <source>
        <dbReference type="SAM" id="MobiDB-lite"/>
    </source>
</evidence>
<keyword evidence="2" id="KW-0472">Membrane</keyword>